<gene>
    <name evidence="6" type="ORF">EOT10_36880</name>
</gene>
<dbReference type="InterPro" id="IPR038718">
    <property type="entry name" value="SNF2-like_sf"/>
</dbReference>
<dbReference type="InterPro" id="IPR000330">
    <property type="entry name" value="SNF2_N"/>
</dbReference>
<dbReference type="Pfam" id="PF00176">
    <property type="entry name" value="SNF2-rel_dom"/>
    <property type="match status" value="1"/>
</dbReference>
<accession>A0A437P1Y3</accession>
<feature type="region of interest" description="Disordered" evidence="3">
    <location>
        <begin position="382"/>
        <end position="401"/>
    </location>
</feature>
<dbReference type="InterPro" id="IPR001650">
    <property type="entry name" value="Helicase_C-like"/>
</dbReference>
<comment type="caution">
    <text evidence="6">The sequence shown here is derived from an EMBL/GenBank/DDBJ whole genome shotgun (WGS) entry which is preliminary data.</text>
</comment>
<name>A0A437P1Y3_9ACTN</name>
<dbReference type="SMART" id="SM00487">
    <property type="entry name" value="DEXDc"/>
    <property type="match status" value="1"/>
</dbReference>
<evidence type="ECO:0000256" key="2">
    <source>
        <dbReference type="SAM" id="Coils"/>
    </source>
</evidence>
<dbReference type="GO" id="GO:0016787">
    <property type="term" value="F:hydrolase activity"/>
    <property type="evidence" value="ECO:0007669"/>
    <property type="project" value="UniProtKB-KW"/>
</dbReference>
<keyword evidence="1" id="KW-0378">Hydrolase</keyword>
<protein>
    <submittedName>
        <fullName evidence="6">DUF3883 domain-containing protein</fullName>
    </submittedName>
</protein>
<dbReference type="Pfam" id="PF13020">
    <property type="entry name" value="NOV_C"/>
    <property type="match status" value="1"/>
</dbReference>
<dbReference type="AlphaFoldDB" id="A0A437P1Y3"/>
<sequence>MSAQDSDDLPSPGSQLFIDGGMVTVVAATGAGDGVDFVVRRSDGTLTDVALSLAELHAAVVPVNDADGDPARALSALWGRWMQYAVPRIRSAVLATRPLRPYAHQDEAVFSHMLAQPRLRFLLADEPGTGKTIMTGMYIAEGTRRGLIPGRTVIIVPAHLVEKWKRDLRRYFAIEAATVTPDVARDPRDLDPRVSVWVVSVDLYTYNPDVRRKISGARASWSLTVFDEAHRLTPTSQYLGAAREVANRTHHFLLLTATPHRGKEHYFRGLLSLLDPTLYPWDPRQTEYDNALRPSTLSFLRRMKEELKDFDGNDLFPPRYAETVSIDLSGPELAAYTAVMDYVDTYYGENATLARSIYGKRAASALLAAAATISRRHEALKGPASSRVDRPIPDEFTQGDGSVNLAVEDDEAWERAEGIVVNARSRSKSEELTAIDGVIATIKLATTAGPSTKWLRTQKLLTQHGITPGQGQLLIFTEFADTARWLAGQFAHAGYSVDTLEGAVKHRDRDQLQQRFLAGEFQILVSTDAGGEGIDLQSAHVMINWDIPWSLVRLEQRMGRLHRIGQTKPVHIYHLVAPDTREGRVQEVMLGNLEAAGEALDGRIFDLLDATAARTDFDYTRALIDAQAGQAVTVPDTAELMSKAQELVSDEDRLHTPANTEAALDRFRSDRLEAINPVIVDGFVDQLARAEQWRLGPGPAKGIRRVTSNRLLPPTLGGEHEALLAADGAFVRQAINDGSQGLDDVIVLGPTEEPFAELTDLALRNGESELVRGTVLSDPASLTNYTVLVYDAEVEVHDGIRRQRRKSPVLIRYSGAGAFESAWESLMLLRPTGASHSAPPLSPALRHDSALEARAALTREVARARAEREAWVDKARQQLDQVEYRYMDELEDLPATERRERMSRFEELKQHRLAQLEDISKVGQSAPRLAGWAHVVGEARADQLGYDPDSEAVAVATVLTELDRLGFDVDDRQTAGVGYDLLARHRTTREQRLVEVKGFHAGLEPVWLEQHEWAQAQQRGQDYWLYVVANCATSPTVLVRAQDPAKLLATGPRRIERFQIKVADLRRLMGEQR</sequence>
<dbReference type="InterPro" id="IPR027417">
    <property type="entry name" value="P-loop_NTPase"/>
</dbReference>
<dbReference type="SUPFAM" id="SSF52540">
    <property type="entry name" value="P-loop containing nucleoside triphosphate hydrolases"/>
    <property type="match status" value="2"/>
</dbReference>
<dbReference type="PROSITE" id="PS51192">
    <property type="entry name" value="HELICASE_ATP_BIND_1"/>
    <property type="match status" value="1"/>
</dbReference>
<feature type="domain" description="Helicase C-terminal" evidence="5">
    <location>
        <begin position="460"/>
        <end position="608"/>
    </location>
</feature>
<dbReference type="Gene3D" id="3.40.50.10810">
    <property type="entry name" value="Tandem AAA-ATPase domain"/>
    <property type="match status" value="1"/>
</dbReference>
<keyword evidence="2" id="KW-0175">Coiled coil</keyword>
<evidence type="ECO:0000259" key="4">
    <source>
        <dbReference type="PROSITE" id="PS51192"/>
    </source>
</evidence>
<dbReference type="InterPro" id="IPR014001">
    <property type="entry name" value="Helicase_ATP-bd"/>
</dbReference>
<dbReference type="EMBL" id="RZYA01000028">
    <property type="protein sequence ID" value="RVU16250.1"/>
    <property type="molecule type" value="Genomic_DNA"/>
</dbReference>
<feature type="domain" description="Helicase ATP-binding" evidence="4">
    <location>
        <begin position="112"/>
        <end position="277"/>
    </location>
</feature>
<dbReference type="SMART" id="SM00490">
    <property type="entry name" value="HELICc"/>
    <property type="match status" value="1"/>
</dbReference>
<feature type="coiled-coil region" evidence="2">
    <location>
        <begin position="847"/>
        <end position="892"/>
    </location>
</feature>
<dbReference type="Gene3D" id="3.40.50.300">
    <property type="entry name" value="P-loop containing nucleotide triphosphate hydrolases"/>
    <property type="match status" value="1"/>
</dbReference>
<evidence type="ECO:0000256" key="3">
    <source>
        <dbReference type="SAM" id="MobiDB-lite"/>
    </source>
</evidence>
<dbReference type="OrthoDB" id="9814088at2"/>
<dbReference type="Proteomes" id="UP000283128">
    <property type="component" value="Unassembled WGS sequence"/>
</dbReference>
<dbReference type="PANTHER" id="PTHR10799">
    <property type="entry name" value="SNF2/RAD54 HELICASE FAMILY"/>
    <property type="match status" value="1"/>
</dbReference>
<evidence type="ECO:0000313" key="7">
    <source>
        <dbReference type="Proteomes" id="UP000283128"/>
    </source>
</evidence>
<proteinExistence type="predicted"/>
<dbReference type="PROSITE" id="PS51194">
    <property type="entry name" value="HELICASE_CTER"/>
    <property type="match status" value="1"/>
</dbReference>
<dbReference type="Pfam" id="PF00271">
    <property type="entry name" value="Helicase_C"/>
    <property type="match status" value="1"/>
</dbReference>
<evidence type="ECO:0000259" key="5">
    <source>
        <dbReference type="PROSITE" id="PS51194"/>
    </source>
</evidence>
<reference evidence="6 7" key="1">
    <citation type="submission" date="2019-01" db="EMBL/GenBank/DDBJ databases">
        <title>Genome sequences of Streptomyces and Rhizobium isolates collected from root and soil.</title>
        <authorList>
            <person name="Chhettri S."/>
            <person name="Sevigny J.L."/>
            <person name="Sen A."/>
            <person name="Ennis N."/>
            <person name="Tisa L."/>
        </authorList>
    </citation>
    <scope>NUCLEOTIDE SEQUENCE [LARGE SCALE GENOMIC DNA]</scope>
    <source>
        <strain evidence="6 7">San01</strain>
    </source>
</reference>
<evidence type="ECO:0000256" key="1">
    <source>
        <dbReference type="ARBA" id="ARBA00022801"/>
    </source>
</evidence>
<keyword evidence="7" id="KW-1185">Reference proteome</keyword>
<dbReference type="InterPro" id="IPR049730">
    <property type="entry name" value="SNF2/RAD54-like_C"/>
</dbReference>
<organism evidence="6 7">
    <name type="scientific">Streptomyces antnestii</name>
    <dbReference type="NCBI Taxonomy" id="2494256"/>
    <lineage>
        <taxon>Bacteria</taxon>
        <taxon>Bacillati</taxon>
        <taxon>Actinomycetota</taxon>
        <taxon>Actinomycetes</taxon>
        <taxon>Kitasatosporales</taxon>
        <taxon>Streptomycetaceae</taxon>
        <taxon>Streptomyces</taxon>
    </lineage>
</organism>
<dbReference type="CDD" id="cd18793">
    <property type="entry name" value="SF2_C_SNF"/>
    <property type="match status" value="1"/>
</dbReference>
<dbReference type="GO" id="GO:0005524">
    <property type="term" value="F:ATP binding"/>
    <property type="evidence" value="ECO:0007669"/>
    <property type="project" value="InterPro"/>
</dbReference>
<dbReference type="InterPro" id="IPR024975">
    <property type="entry name" value="NOV_C"/>
</dbReference>
<dbReference type="RefSeq" id="WP_127832765.1">
    <property type="nucleotide sequence ID" value="NZ_RZYA01000028.1"/>
</dbReference>
<evidence type="ECO:0000313" key="6">
    <source>
        <dbReference type="EMBL" id="RVU16250.1"/>
    </source>
</evidence>